<organism evidence="2 3">
    <name type="scientific">Meloidogyne enterolobii</name>
    <name type="common">Root-knot nematode worm</name>
    <name type="synonym">Meloidogyne mayaguensis</name>
    <dbReference type="NCBI Taxonomy" id="390850"/>
    <lineage>
        <taxon>Eukaryota</taxon>
        <taxon>Metazoa</taxon>
        <taxon>Ecdysozoa</taxon>
        <taxon>Nematoda</taxon>
        <taxon>Chromadorea</taxon>
        <taxon>Rhabditida</taxon>
        <taxon>Tylenchina</taxon>
        <taxon>Tylenchomorpha</taxon>
        <taxon>Tylenchoidea</taxon>
        <taxon>Meloidogynidae</taxon>
        <taxon>Meloidogyninae</taxon>
        <taxon>Meloidogyne</taxon>
    </lineage>
</organism>
<keyword evidence="1" id="KW-0812">Transmembrane</keyword>
<evidence type="ECO:0000256" key="1">
    <source>
        <dbReference type="SAM" id="Phobius"/>
    </source>
</evidence>
<dbReference type="EMBL" id="CAJEWN010000098">
    <property type="protein sequence ID" value="CAD2163573.1"/>
    <property type="molecule type" value="Genomic_DNA"/>
</dbReference>
<evidence type="ECO:0000313" key="3">
    <source>
        <dbReference type="Proteomes" id="UP000580250"/>
    </source>
</evidence>
<reference evidence="2 3" key="1">
    <citation type="submission" date="2020-08" db="EMBL/GenBank/DDBJ databases">
        <authorList>
            <person name="Koutsovoulos G."/>
            <person name="Danchin GJ E."/>
        </authorList>
    </citation>
    <scope>NUCLEOTIDE SEQUENCE [LARGE SCALE GENOMIC DNA]</scope>
</reference>
<keyword evidence="1" id="KW-0472">Membrane</keyword>
<sequence length="49" mass="5596">MRYEQCFEISNLLVLVLRTTFFLASYFVPGTSTSTNFGTSFEALDLNNH</sequence>
<proteinExistence type="predicted"/>
<accession>A0A6V7UQM8</accession>
<dbReference type="Proteomes" id="UP000580250">
    <property type="component" value="Unassembled WGS sequence"/>
</dbReference>
<protein>
    <submittedName>
        <fullName evidence="2">Uncharacterized protein</fullName>
    </submittedName>
</protein>
<keyword evidence="1" id="KW-1133">Transmembrane helix</keyword>
<gene>
    <name evidence="2" type="ORF">MENT_LOCUS16078</name>
</gene>
<dbReference type="AlphaFoldDB" id="A0A6V7UQM8"/>
<evidence type="ECO:0000313" key="2">
    <source>
        <dbReference type="EMBL" id="CAD2163573.1"/>
    </source>
</evidence>
<comment type="caution">
    <text evidence="2">The sequence shown here is derived from an EMBL/GenBank/DDBJ whole genome shotgun (WGS) entry which is preliminary data.</text>
</comment>
<name>A0A6V7UQM8_MELEN</name>
<feature type="transmembrane region" description="Helical" evidence="1">
    <location>
        <begin position="12"/>
        <end position="28"/>
    </location>
</feature>